<name>A0A8J8Q4K6_9EURY</name>
<evidence type="ECO:0000313" key="2">
    <source>
        <dbReference type="Proteomes" id="UP000766904"/>
    </source>
</evidence>
<sequence>MVKREEVFCLGMSRAKSASKVVAVCQVCDSVYVSEQKPDGTIRPIGVAADCTCGDGDFRRVS</sequence>
<gene>
    <name evidence="1" type="ORF">CV102_09870</name>
</gene>
<organism evidence="1 2">
    <name type="scientific">Natronococcus pandeyae</name>
    <dbReference type="NCBI Taxonomy" id="2055836"/>
    <lineage>
        <taxon>Archaea</taxon>
        <taxon>Methanobacteriati</taxon>
        <taxon>Methanobacteriota</taxon>
        <taxon>Stenosarchaea group</taxon>
        <taxon>Halobacteria</taxon>
        <taxon>Halobacteriales</taxon>
        <taxon>Natrialbaceae</taxon>
        <taxon>Natronococcus</taxon>
    </lineage>
</organism>
<evidence type="ECO:0000313" key="1">
    <source>
        <dbReference type="EMBL" id="TYL38809.1"/>
    </source>
</evidence>
<protein>
    <submittedName>
        <fullName evidence="1">Uncharacterized protein</fullName>
    </submittedName>
</protein>
<dbReference type="Proteomes" id="UP000766904">
    <property type="component" value="Unassembled WGS sequence"/>
</dbReference>
<reference evidence="1" key="1">
    <citation type="submission" date="2017-11" db="EMBL/GenBank/DDBJ databases">
        <authorList>
            <person name="Kajale S.C."/>
            <person name="Sharma A."/>
        </authorList>
    </citation>
    <scope>NUCLEOTIDE SEQUENCE</scope>
    <source>
        <strain evidence="1">LS1_42</strain>
    </source>
</reference>
<dbReference type="AlphaFoldDB" id="A0A8J8Q4K6"/>
<accession>A0A8J8Q4K6</accession>
<comment type="caution">
    <text evidence="1">The sequence shown here is derived from an EMBL/GenBank/DDBJ whole genome shotgun (WGS) entry which is preliminary data.</text>
</comment>
<dbReference type="EMBL" id="PHNJ01000004">
    <property type="protein sequence ID" value="TYL38809.1"/>
    <property type="molecule type" value="Genomic_DNA"/>
</dbReference>
<proteinExistence type="predicted"/>
<keyword evidence="2" id="KW-1185">Reference proteome</keyword>